<comment type="catalytic activity">
    <reaction evidence="7">
        <text>a ganglioside GM2 (d18:1(4E)) + H2O = a ganglioside GM3 (d18:1(4E)) + N-acetyl-beta-D-galactosamine</text>
        <dbReference type="Rhea" id="RHEA:47940"/>
        <dbReference type="ChEBI" id="CHEBI:15377"/>
        <dbReference type="ChEBI" id="CHEBI:28497"/>
        <dbReference type="ChEBI" id="CHEBI:60065"/>
        <dbReference type="ChEBI" id="CHEBI:71502"/>
    </reaction>
    <physiologicalReaction direction="left-to-right" evidence="7">
        <dbReference type="Rhea" id="RHEA:47941"/>
    </physiologicalReaction>
</comment>
<feature type="chain" id="PRO_5046021575" description="Beta-hexosaminidase" evidence="12">
    <location>
        <begin position="23"/>
        <end position="536"/>
    </location>
</feature>
<dbReference type="InterPro" id="IPR029018">
    <property type="entry name" value="Hex-like_dom2"/>
</dbReference>
<evidence type="ECO:0000259" key="14">
    <source>
        <dbReference type="Pfam" id="PF14845"/>
    </source>
</evidence>
<evidence type="ECO:0000256" key="11">
    <source>
        <dbReference type="PIRNR" id="PIRNR001093"/>
    </source>
</evidence>
<protein>
    <recommendedName>
        <fullName evidence="11">Beta-hexosaminidase</fullName>
        <ecNumber evidence="11">3.2.1.52</ecNumber>
    </recommendedName>
</protein>
<dbReference type="InterPro" id="IPR025705">
    <property type="entry name" value="Beta_hexosaminidase_sua/sub"/>
</dbReference>
<comment type="catalytic activity">
    <reaction evidence="6">
        <text>beta-D-GalNAc-(1-&gt;4)-alpha-L-IdoA-(1-&gt;3)-beta-D-GalNAc-4-sulfate-(1-&gt;4)-alpha-L-IdoA-(1-&gt;3)-D-GalNAc-4-sulfate + H2O = alpha-L-IdoA-(1-&gt;3)-beta-D-GalNAc-4-sulfate-(1-&gt;4)-alpha-L-IdoA-(1-&gt;3)-D-GalNAc-4-sulfate + N-acetyl-D-galactosamine</text>
        <dbReference type="Rhea" id="RHEA:64372"/>
        <dbReference type="ChEBI" id="CHEBI:15377"/>
        <dbReference type="ChEBI" id="CHEBI:28037"/>
        <dbReference type="ChEBI" id="CHEBI:152565"/>
        <dbReference type="ChEBI" id="CHEBI:152566"/>
    </reaction>
    <physiologicalReaction direction="left-to-right" evidence="6">
        <dbReference type="Rhea" id="RHEA:64373"/>
    </physiologicalReaction>
</comment>
<evidence type="ECO:0000256" key="9">
    <source>
        <dbReference type="ARBA" id="ARBA00047301"/>
    </source>
</evidence>
<dbReference type="PANTHER" id="PTHR22600">
    <property type="entry name" value="BETA-HEXOSAMINIDASE"/>
    <property type="match status" value="1"/>
</dbReference>
<comment type="catalytic activity">
    <reaction evidence="9">
        <text>N-acetyl-beta-D-galactosaminyl-(1-&gt;4)-beta-D-3-sulfogalactosyl-(1-&gt;4)-beta-D-glucosyl-(1&lt;-&gt;1')-ceramide + H2O = a beta-D-3-sulfogalactosyl-(1-&gt;4)-beta-D-glucosyl-(1&lt;-&gt;1')-ceramide + N-acetyl-beta-D-galactosamine</text>
        <dbReference type="Rhea" id="RHEA:48276"/>
        <dbReference type="ChEBI" id="CHEBI:15377"/>
        <dbReference type="ChEBI" id="CHEBI:28497"/>
        <dbReference type="ChEBI" id="CHEBI:90163"/>
        <dbReference type="ChEBI" id="CHEBI:90164"/>
    </reaction>
    <physiologicalReaction direction="left-to-right" evidence="9">
        <dbReference type="Rhea" id="RHEA:48277"/>
    </physiologicalReaction>
</comment>
<dbReference type="Gene3D" id="3.30.379.10">
    <property type="entry name" value="Chitobiase/beta-hexosaminidase domain 2-like"/>
    <property type="match status" value="1"/>
</dbReference>
<evidence type="ECO:0000256" key="1">
    <source>
        <dbReference type="ARBA" id="ARBA00001231"/>
    </source>
</evidence>
<evidence type="ECO:0000256" key="7">
    <source>
        <dbReference type="ARBA" id="ARBA00043767"/>
    </source>
</evidence>
<dbReference type="InterPro" id="IPR017853">
    <property type="entry name" value="GH"/>
</dbReference>
<dbReference type="SUPFAM" id="SSF51445">
    <property type="entry name" value="(Trans)glycosidases"/>
    <property type="match status" value="1"/>
</dbReference>
<proteinExistence type="inferred from homology"/>
<comment type="catalytic activity">
    <reaction evidence="1 11">
        <text>Hydrolysis of terminal non-reducing N-acetyl-D-hexosamine residues in N-acetyl-beta-D-hexosaminides.</text>
        <dbReference type="EC" id="3.2.1.52"/>
    </reaction>
</comment>
<dbReference type="SUPFAM" id="SSF55545">
    <property type="entry name" value="beta-N-acetylhexosaminidase-like domain"/>
    <property type="match status" value="1"/>
</dbReference>
<comment type="catalytic activity">
    <reaction evidence="8">
        <text>a ganglioside GM2 + H2O = a ganglioside GM3 + N-acetyl-beta-D-galactosamine</text>
        <dbReference type="Rhea" id="RHEA:47968"/>
        <dbReference type="ChEBI" id="CHEBI:15377"/>
        <dbReference type="ChEBI" id="CHEBI:28497"/>
        <dbReference type="ChEBI" id="CHEBI:79210"/>
        <dbReference type="ChEBI" id="CHEBI:79218"/>
    </reaction>
    <physiologicalReaction direction="left-to-right" evidence="8">
        <dbReference type="Rhea" id="RHEA:47969"/>
    </physiologicalReaction>
</comment>
<dbReference type="Pfam" id="PF14845">
    <property type="entry name" value="Glycohydro_20b2"/>
    <property type="match status" value="1"/>
</dbReference>
<dbReference type="PIRSF" id="PIRSF001093">
    <property type="entry name" value="B-hxosamndse_ab_euk"/>
    <property type="match status" value="1"/>
</dbReference>
<dbReference type="Pfam" id="PF00728">
    <property type="entry name" value="Glyco_hydro_20"/>
    <property type="match status" value="1"/>
</dbReference>
<organism evidence="15 16">
    <name type="scientific">Clavelina lepadiformis</name>
    <name type="common">Light-bulb sea squirt</name>
    <name type="synonym">Ascidia lepadiformis</name>
    <dbReference type="NCBI Taxonomy" id="159417"/>
    <lineage>
        <taxon>Eukaryota</taxon>
        <taxon>Metazoa</taxon>
        <taxon>Chordata</taxon>
        <taxon>Tunicata</taxon>
        <taxon>Ascidiacea</taxon>
        <taxon>Aplousobranchia</taxon>
        <taxon>Clavelinidae</taxon>
        <taxon>Clavelina</taxon>
    </lineage>
</organism>
<accession>A0ABP0GS47</accession>
<name>A0ABP0GS47_CLALP</name>
<evidence type="ECO:0000256" key="12">
    <source>
        <dbReference type="SAM" id="SignalP"/>
    </source>
</evidence>
<evidence type="ECO:0000259" key="13">
    <source>
        <dbReference type="Pfam" id="PF00728"/>
    </source>
</evidence>
<feature type="domain" description="Glycoside hydrolase family 20 catalytic" evidence="13">
    <location>
        <begin position="179"/>
        <end position="495"/>
    </location>
</feature>
<evidence type="ECO:0000256" key="8">
    <source>
        <dbReference type="ARBA" id="ARBA00043827"/>
    </source>
</evidence>
<keyword evidence="16" id="KW-1185">Reference proteome</keyword>
<keyword evidence="12" id="KW-0732">Signal</keyword>
<dbReference type="PANTHER" id="PTHR22600:SF21">
    <property type="entry name" value="BETA-HEXOSAMINIDASE A"/>
    <property type="match status" value="1"/>
</dbReference>
<evidence type="ECO:0000256" key="10">
    <source>
        <dbReference type="ARBA" id="ARBA00049464"/>
    </source>
</evidence>
<dbReference type="CDD" id="cd06562">
    <property type="entry name" value="GH20_HexA_HexB-like"/>
    <property type="match status" value="1"/>
</dbReference>
<comment type="similarity">
    <text evidence="2 11">Belongs to the glycosyl hydrolase 20 family.</text>
</comment>
<gene>
    <name evidence="15" type="ORF">CVLEPA_LOCUS27788</name>
</gene>
<reference evidence="15 16" key="1">
    <citation type="submission" date="2024-02" db="EMBL/GenBank/DDBJ databases">
        <authorList>
            <person name="Daric V."/>
            <person name="Darras S."/>
        </authorList>
    </citation>
    <scope>NUCLEOTIDE SEQUENCE [LARGE SCALE GENOMIC DNA]</scope>
</reference>
<dbReference type="EMBL" id="CAWYQH010000141">
    <property type="protein sequence ID" value="CAK8694422.1"/>
    <property type="molecule type" value="Genomic_DNA"/>
</dbReference>
<evidence type="ECO:0000256" key="4">
    <source>
        <dbReference type="ARBA" id="ARBA00023180"/>
    </source>
</evidence>
<evidence type="ECO:0000256" key="3">
    <source>
        <dbReference type="ARBA" id="ARBA00022801"/>
    </source>
</evidence>
<keyword evidence="5 11" id="KW-0326">Glycosidase</keyword>
<keyword evidence="4" id="KW-0325">Glycoprotein</keyword>
<dbReference type="InterPro" id="IPR029019">
    <property type="entry name" value="HEX_eukaryotic_N"/>
</dbReference>
<evidence type="ECO:0000256" key="2">
    <source>
        <dbReference type="ARBA" id="ARBA00006285"/>
    </source>
</evidence>
<evidence type="ECO:0000313" key="16">
    <source>
        <dbReference type="Proteomes" id="UP001642483"/>
    </source>
</evidence>
<keyword evidence="3 11" id="KW-0378">Hydrolase</keyword>
<evidence type="ECO:0000256" key="5">
    <source>
        <dbReference type="ARBA" id="ARBA00023295"/>
    </source>
</evidence>
<dbReference type="EC" id="3.2.1.52" evidence="11"/>
<comment type="catalytic activity">
    <reaction evidence="10">
        <text>N-acetyl-beta-D-6-sulfogalactosaminyl-(1-&gt;4)-alpha-L-iduronyl-(1-&gt;3)-N-acetyl-D-6-sulfogalactosamine + H2O = alpha-L-iduronyl-(1-&gt;3)-N-acetyl-D-6-sulfogalactosamine + N-acetyl-D-6-sulfogalactosamine</text>
        <dbReference type="Rhea" id="RHEA:64384"/>
        <dbReference type="ChEBI" id="CHEBI:15377"/>
        <dbReference type="ChEBI" id="CHEBI:152567"/>
        <dbReference type="ChEBI" id="CHEBI:152568"/>
        <dbReference type="ChEBI" id="CHEBI:153064"/>
    </reaction>
    <physiologicalReaction direction="left-to-right" evidence="10">
        <dbReference type="Rhea" id="RHEA:64385"/>
    </physiologicalReaction>
</comment>
<feature type="signal peptide" evidence="12">
    <location>
        <begin position="1"/>
        <end position="22"/>
    </location>
</feature>
<dbReference type="Gene3D" id="3.20.20.80">
    <property type="entry name" value="Glycosidases"/>
    <property type="match status" value="1"/>
</dbReference>
<evidence type="ECO:0000256" key="6">
    <source>
        <dbReference type="ARBA" id="ARBA00023505"/>
    </source>
</evidence>
<dbReference type="PRINTS" id="PR00738">
    <property type="entry name" value="GLHYDRLASE20"/>
</dbReference>
<feature type="domain" description="Beta-hexosaminidase eukaryotic type N-terminal" evidence="14">
    <location>
        <begin position="40"/>
        <end position="157"/>
    </location>
</feature>
<dbReference type="InterPro" id="IPR015883">
    <property type="entry name" value="Glyco_hydro_20_cat"/>
</dbReference>
<comment type="caution">
    <text evidence="15">The sequence shown here is derived from an EMBL/GenBank/DDBJ whole genome shotgun (WGS) entry which is preliminary data.</text>
</comment>
<evidence type="ECO:0000313" key="15">
    <source>
        <dbReference type="EMBL" id="CAK8694422.1"/>
    </source>
</evidence>
<sequence length="536" mass="61432">MDKLGWLIVSVMLCRTFANTQSDEEFGYVPSLGDTSPGSVWPQPQSHTSTAQTIPVTIENFSFNYVASSYQCSTLDQAFKRYQGVLRSMTSHLRLKFRPMALQVISALDINLMSLCEHYPSLHMNEAYNLVVKEDQSILTSGSVWGILRGLETFSQLLWETATGEMVVNKTTIIDHPRYTYRGILLDTSRHYLSLNVILKNLDAMAYNKFNVFHWHIVDQESFPYVSQVYPDLSRKGAYQANYVYTPDDVAAVVEYARLRGIRVVPEFDTPGHSLSWGLGQPDLLTPCYASEKPSGTFGPINPILKSTYRFIRNLFIELKEVFPDSYIHLGGDEVSFDCWKSNPDITNYMKQKNITGDYAKLEEIYIQKISEICEELGLSYIVWQEVVDNGVQVKGDAVVEVWKRNKPQVELAKVTKLGYHAIITAPWYLNRIQYREDWYNFYQYEPTNFNGTKEQKNLLIGGEACMWGEYVDGTNIIPRLWPRASAVAERLWSAKDVNNVTEATPRLHQHRCRMVQRGIAAEPLHKGYCIHDWGI</sequence>
<dbReference type="Proteomes" id="UP001642483">
    <property type="component" value="Unassembled WGS sequence"/>
</dbReference>